<dbReference type="FunFam" id="3.40.50.300:FF:000356">
    <property type="entry name" value="DNA repair protein RecN"/>
    <property type="match status" value="1"/>
</dbReference>
<proteinExistence type="inferred from homology"/>
<dbReference type="EMBL" id="AP018558">
    <property type="protein sequence ID" value="BBD77459.1"/>
    <property type="molecule type" value="Genomic_DNA"/>
</dbReference>
<dbReference type="NCBIfam" id="NF008121">
    <property type="entry name" value="PRK10869.1"/>
    <property type="match status" value="1"/>
</dbReference>
<comment type="function">
    <text evidence="1 9">May be involved in recombinational repair of damaged DNA.</text>
</comment>
<dbReference type="AlphaFoldDB" id="A0A2Z6DYP0"/>
<dbReference type="InterPro" id="IPR004604">
    <property type="entry name" value="DNA_recomb/repair_RecN"/>
</dbReference>
<accession>A0A2Z6DYP0</accession>
<dbReference type="GO" id="GO:0043590">
    <property type="term" value="C:bacterial nucleoid"/>
    <property type="evidence" value="ECO:0007669"/>
    <property type="project" value="TreeGrafter"/>
</dbReference>
<dbReference type="GO" id="GO:0006310">
    <property type="term" value="P:DNA recombination"/>
    <property type="evidence" value="ECO:0007669"/>
    <property type="project" value="InterPro"/>
</dbReference>
<dbReference type="PANTHER" id="PTHR11059:SF0">
    <property type="entry name" value="DNA REPAIR PROTEIN RECN"/>
    <property type="match status" value="1"/>
</dbReference>
<evidence type="ECO:0000256" key="4">
    <source>
        <dbReference type="ARBA" id="ARBA00022741"/>
    </source>
</evidence>
<dbReference type="InterPro" id="IPR003395">
    <property type="entry name" value="RecF/RecN/SMC_N"/>
</dbReference>
<dbReference type="Proteomes" id="UP000262004">
    <property type="component" value="Chromosome"/>
</dbReference>
<evidence type="ECO:0000313" key="11">
    <source>
        <dbReference type="EMBL" id="BBD77459.1"/>
    </source>
</evidence>
<protein>
    <recommendedName>
        <fullName evidence="3 9">DNA repair protein RecN</fullName>
    </recommendedName>
    <alternativeName>
        <fullName evidence="8 9">Recombination protein N</fullName>
    </alternativeName>
</protein>
<dbReference type="RefSeq" id="WP_119335195.1">
    <property type="nucleotide sequence ID" value="NZ_AP018558.1"/>
</dbReference>
<dbReference type="InterPro" id="IPR027417">
    <property type="entry name" value="P-loop_NTPase"/>
</dbReference>
<keyword evidence="7 9" id="KW-0234">DNA repair</keyword>
<evidence type="ECO:0000256" key="5">
    <source>
        <dbReference type="ARBA" id="ARBA00022763"/>
    </source>
</evidence>
<feature type="domain" description="RecF/RecN/SMC N-terminal" evidence="10">
    <location>
        <begin position="1"/>
        <end position="506"/>
    </location>
</feature>
<dbReference type="GO" id="GO:0006281">
    <property type="term" value="P:DNA repair"/>
    <property type="evidence" value="ECO:0007669"/>
    <property type="project" value="UniProtKB-KW"/>
</dbReference>
<evidence type="ECO:0000256" key="1">
    <source>
        <dbReference type="ARBA" id="ARBA00003618"/>
    </source>
</evidence>
<dbReference type="PIRSF" id="PIRSF003128">
    <property type="entry name" value="RecN"/>
    <property type="match status" value="1"/>
</dbReference>
<sequence length="562" mass="61661">MIRRLEIRDFVLIEHLDLAFEPGFGALTGETGAGKSILLDAVTFVLGARADANWVRTGAQRAEVVLTCDWPEQPEAASLLAEWEIAPDDEAMLLIRRTLDANGRSRAWIQGVAVTQSQLRALGAWLADVHGQHAHHALLTPETQRRLVDRFAEAVPEAEAVARAWQAWQQAKNALDEAIATQGRIAEERERLTWWLREWQPIAFTAEEWQAWEAEYRRLSHAAELQQQVAVALDLLDRDPDGALVAVSRAIRALREVETFHAAIAEPLSLLAAAEAELDEAAASLKRELARFEEDPERLAFLHERISAAHELARKHRVLPEALPALAAEWEKRLAALDAASDLERLQTAERAAHQAYRDAAARLSAKRQKGARRLRDAVMRLLPELAMPHARFEVALESIEPSVHGMERIAFRFAANPGQPPAALAQVASGGELSRIGLAIQVASVGAEAIPTVIFDEVDVGIGGAVAAVVGRLMQQLGTWRQVLAVTHQPQVAACADWHWRVSKRPDSEQSVVTVVEPLAIDARIDELARMVGGAQVDEAARTHACSLLAMSQRGAQDAKG</sequence>
<evidence type="ECO:0000256" key="7">
    <source>
        <dbReference type="ARBA" id="ARBA00023204"/>
    </source>
</evidence>
<comment type="similarity">
    <text evidence="2 9">Belongs to the RecN family.</text>
</comment>
<reference evidence="11 12" key="1">
    <citation type="submission" date="2018-04" db="EMBL/GenBank/DDBJ databases">
        <title>Complete genome sequence of Hydrogenophilus thermoluteolus TH-1.</title>
        <authorList>
            <person name="Arai H."/>
        </authorList>
    </citation>
    <scope>NUCLEOTIDE SEQUENCE [LARGE SCALE GENOMIC DNA]</scope>
    <source>
        <strain evidence="11 12">TH-1</strain>
    </source>
</reference>
<evidence type="ECO:0000256" key="2">
    <source>
        <dbReference type="ARBA" id="ARBA00009441"/>
    </source>
</evidence>
<dbReference type="Pfam" id="PF02463">
    <property type="entry name" value="SMC_N"/>
    <property type="match status" value="1"/>
</dbReference>
<name>A0A2Z6DYP0_HYDTE</name>
<organism evidence="11 12">
    <name type="scientific">Hydrogenophilus thermoluteolus</name>
    <name type="common">Pseudomonas hydrogenothermophila</name>
    <dbReference type="NCBI Taxonomy" id="297"/>
    <lineage>
        <taxon>Bacteria</taxon>
        <taxon>Pseudomonadati</taxon>
        <taxon>Pseudomonadota</taxon>
        <taxon>Hydrogenophilia</taxon>
        <taxon>Hydrogenophilales</taxon>
        <taxon>Hydrogenophilaceae</taxon>
        <taxon>Hydrogenophilus</taxon>
    </lineage>
</organism>
<keyword evidence="6" id="KW-0067">ATP-binding</keyword>
<dbReference type="KEGG" id="htl:HPTL_1195"/>
<evidence type="ECO:0000256" key="9">
    <source>
        <dbReference type="PIRNR" id="PIRNR003128"/>
    </source>
</evidence>
<evidence type="ECO:0000256" key="8">
    <source>
        <dbReference type="ARBA" id="ARBA00033408"/>
    </source>
</evidence>
<evidence type="ECO:0000259" key="10">
    <source>
        <dbReference type="Pfam" id="PF02463"/>
    </source>
</evidence>
<keyword evidence="12" id="KW-1185">Reference proteome</keyword>
<gene>
    <name evidence="11" type="ORF">HPTL_1195</name>
</gene>
<dbReference type="GO" id="GO:0009432">
    <property type="term" value="P:SOS response"/>
    <property type="evidence" value="ECO:0007669"/>
    <property type="project" value="TreeGrafter"/>
</dbReference>
<dbReference type="NCBIfam" id="TIGR00634">
    <property type="entry name" value="recN"/>
    <property type="match status" value="1"/>
</dbReference>
<keyword evidence="4" id="KW-0547">Nucleotide-binding</keyword>
<evidence type="ECO:0000256" key="6">
    <source>
        <dbReference type="ARBA" id="ARBA00022840"/>
    </source>
</evidence>
<dbReference type="GO" id="GO:0005524">
    <property type="term" value="F:ATP binding"/>
    <property type="evidence" value="ECO:0007669"/>
    <property type="project" value="UniProtKB-KW"/>
</dbReference>
<keyword evidence="5 9" id="KW-0227">DNA damage</keyword>
<dbReference type="Gene3D" id="3.40.50.300">
    <property type="entry name" value="P-loop containing nucleotide triphosphate hydrolases"/>
    <property type="match status" value="2"/>
</dbReference>
<evidence type="ECO:0000313" key="12">
    <source>
        <dbReference type="Proteomes" id="UP000262004"/>
    </source>
</evidence>
<dbReference type="SUPFAM" id="SSF52540">
    <property type="entry name" value="P-loop containing nucleoside triphosphate hydrolases"/>
    <property type="match status" value="2"/>
</dbReference>
<evidence type="ECO:0000256" key="3">
    <source>
        <dbReference type="ARBA" id="ARBA00021315"/>
    </source>
</evidence>
<dbReference type="PANTHER" id="PTHR11059">
    <property type="entry name" value="DNA REPAIR PROTEIN RECN"/>
    <property type="match status" value="1"/>
</dbReference>
<dbReference type="OrthoDB" id="9806954at2"/>
<dbReference type="FunFam" id="3.40.50.300:FF:000319">
    <property type="entry name" value="DNA repair protein RecN"/>
    <property type="match status" value="1"/>
</dbReference>
<dbReference type="CDD" id="cd03241">
    <property type="entry name" value="ABC_RecN"/>
    <property type="match status" value="2"/>
</dbReference>